<protein>
    <submittedName>
        <fullName evidence="2">Uncharacterized protein</fullName>
    </submittedName>
</protein>
<name>A0A4U6VSL7_SETVI</name>
<keyword evidence="3" id="KW-1185">Reference proteome</keyword>
<sequence>MRLFFLLVLVCCLVLSRFWRLCSCVCVRSCVC</sequence>
<dbReference type="EMBL" id="CM016553">
    <property type="protein sequence ID" value="TKW32828.1"/>
    <property type="molecule type" value="Genomic_DNA"/>
</dbReference>
<evidence type="ECO:0000256" key="1">
    <source>
        <dbReference type="SAM" id="SignalP"/>
    </source>
</evidence>
<feature type="chain" id="PRO_5020775628" evidence="1">
    <location>
        <begin position="25"/>
        <end position="32"/>
    </location>
</feature>
<keyword evidence="1" id="KW-0732">Signal</keyword>
<evidence type="ECO:0000313" key="2">
    <source>
        <dbReference type="EMBL" id="TKW32828.1"/>
    </source>
</evidence>
<accession>A0A4U6VSL7</accession>
<organism evidence="2 3">
    <name type="scientific">Setaria viridis</name>
    <name type="common">Green bristlegrass</name>
    <name type="synonym">Setaria italica subsp. viridis</name>
    <dbReference type="NCBI Taxonomy" id="4556"/>
    <lineage>
        <taxon>Eukaryota</taxon>
        <taxon>Viridiplantae</taxon>
        <taxon>Streptophyta</taxon>
        <taxon>Embryophyta</taxon>
        <taxon>Tracheophyta</taxon>
        <taxon>Spermatophyta</taxon>
        <taxon>Magnoliopsida</taxon>
        <taxon>Liliopsida</taxon>
        <taxon>Poales</taxon>
        <taxon>Poaceae</taxon>
        <taxon>PACMAD clade</taxon>
        <taxon>Panicoideae</taxon>
        <taxon>Panicodae</taxon>
        <taxon>Paniceae</taxon>
        <taxon>Cenchrinae</taxon>
        <taxon>Setaria</taxon>
    </lineage>
</organism>
<proteinExistence type="predicted"/>
<gene>
    <name evidence="2" type="ORF">SEVIR_2G192933v2</name>
</gene>
<reference evidence="2" key="1">
    <citation type="submission" date="2019-03" db="EMBL/GenBank/DDBJ databases">
        <title>WGS assembly of Setaria viridis.</title>
        <authorList>
            <person name="Huang P."/>
            <person name="Jenkins J."/>
            <person name="Grimwood J."/>
            <person name="Barry K."/>
            <person name="Healey A."/>
            <person name="Mamidi S."/>
            <person name="Sreedasyam A."/>
            <person name="Shu S."/>
            <person name="Feldman M."/>
            <person name="Wu J."/>
            <person name="Yu Y."/>
            <person name="Chen C."/>
            <person name="Johnson J."/>
            <person name="Rokhsar D."/>
            <person name="Baxter I."/>
            <person name="Schmutz J."/>
            <person name="Brutnell T."/>
            <person name="Kellogg E."/>
        </authorList>
    </citation>
    <scope>NUCLEOTIDE SEQUENCE [LARGE SCALE GENOMIC DNA]</scope>
</reference>
<evidence type="ECO:0000313" key="3">
    <source>
        <dbReference type="Proteomes" id="UP000298652"/>
    </source>
</evidence>
<feature type="signal peptide" evidence="1">
    <location>
        <begin position="1"/>
        <end position="24"/>
    </location>
</feature>
<dbReference type="Proteomes" id="UP000298652">
    <property type="component" value="Chromosome 2"/>
</dbReference>
<dbReference type="Gramene" id="TKW32828">
    <property type="protein sequence ID" value="TKW32828"/>
    <property type="gene ID" value="SEVIR_2G192933v2"/>
</dbReference>
<dbReference type="AlphaFoldDB" id="A0A4U6VSL7"/>